<protein>
    <recommendedName>
        <fullName evidence="5">Insulin-like domain-containing protein</fullName>
    </recommendedName>
</protein>
<organism evidence="3 4">
    <name type="scientific">Pristionchus entomophagus</name>
    <dbReference type="NCBI Taxonomy" id="358040"/>
    <lineage>
        <taxon>Eukaryota</taxon>
        <taxon>Metazoa</taxon>
        <taxon>Ecdysozoa</taxon>
        <taxon>Nematoda</taxon>
        <taxon>Chromadorea</taxon>
        <taxon>Rhabditida</taxon>
        <taxon>Rhabditina</taxon>
        <taxon>Diplogasteromorpha</taxon>
        <taxon>Diplogasteroidea</taxon>
        <taxon>Neodiplogasteridae</taxon>
        <taxon>Pristionchus</taxon>
    </lineage>
</organism>
<dbReference type="EMBL" id="BTSX01000006">
    <property type="protein sequence ID" value="GMT07526.1"/>
    <property type="molecule type" value="Genomic_DNA"/>
</dbReference>
<sequence>FGRFRRGPSDYDWHYKVRKCGKSALQWAMDICTCVMKGRISMFKKRFVKRSNTFSDRCCTNECSKAEVWDMCGCNN</sequence>
<dbReference type="InterPro" id="IPR022353">
    <property type="entry name" value="Insulin_CS"/>
</dbReference>
<keyword evidence="2" id="KW-0732">Signal</keyword>
<dbReference type="SUPFAM" id="SSF56994">
    <property type="entry name" value="Insulin-like"/>
    <property type="match status" value="1"/>
</dbReference>
<evidence type="ECO:0008006" key="5">
    <source>
        <dbReference type="Google" id="ProtNLM"/>
    </source>
</evidence>
<evidence type="ECO:0000313" key="4">
    <source>
        <dbReference type="Proteomes" id="UP001432027"/>
    </source>
</evidence>
<dbReference type="Proteomes" id="UP001432027">
    <property type="component" value="Unassembled WGS sequence"/>
</dbReference>
<dbReference type="AlphaFoldDB" id="A0AAV5UKC6"/>
<evidence type="ECO:0000256" key="1">
    <source>
        <dbReference type="ARBA" id="ARBA00009034"/>
    </source>
</evidence>
<keyword evidence="4" id="KW-1185">Reference proteome</keyword>
<evidence type="ECO:0000313" key="3">
    <source>
        <dbReference type="EMBL" id="GMT07526.1"/>
    </source>
</evidence>
<feature type="non-terminal residue" evidence="3">
    <location>
        <position position="1"/>
    </location>
</feature>
<name>A0AAV5UKC6_9BILA</name>
<accession>A0AAV5UKC6</accession>
<dbReference type="InterPro" id="IPR036438">
    <property type="entry name" value="Insulin-like_sf"/>
</dbReference>
<comment type="caution">
    <text evidence="3">The sequence shown here is derived from an EMBL/GenBank/DDBJ whole genome shotgun (WGS) entry which is preliminary data.</text>
</comment>
<comment type="similarity">
    <text evidence="1">Belongs to the insulin family.</text>
</comment>
<gene>
    <name evidence="3" type="ORF">PENTCL1PPCAC_29700</name>
</gene>
<evidence type="ECO:0000256" key="2">
    <source>
        <dbReference type="ARBA" id="ARBA00022729"/>
    </source>
</evidence>
<dbReference type="PROSITE" id="PS00262">
    <property type="entry name" value="INSULIN"/>
    <property type="match status" value="1"/>
</dbReference>
<reference evidence="3" key="1">
    <citation type="submission" date="2023-10" db="EMBL/GenBank/DDBJ databases">
        <title>Genome assembly of Pristionchus species.</title>
        <authorList>
            <person name="Yoshida K."/>
            <person name="Sommer R.J."/>
        </authorList>
    </citation>
    <scope>NUCLEOTIDE SEQUENCE</scope>
    <source>
        <strain evidence="3">RS0144</strain>
    </source>
</reference>
<feature type="non-terminal residue" evidence="3">
    <location>
        <position position="76"/>
    </location>
</feature>
<proteinExistence type="inferred from homology"/>